<reference evidence="3" key="2">
    <citation type="submission" date="2021-12" db="EMBL/GenBank/DDBJ databases">
        <authorList>
            <person name="Zaccaron A."/>
            <person name="Stergiopoulos I."/>
        </authorList>
    </citation>
    <scope>NUCLEOTIDE SEQUENCE</scope>
    <source>
        <strain evidence="3">Race5_Kim</strain>
    </source>
</reference>
<dbReference type="EMBL" id="CP090164">
    <property type="protein sequence ID" value="UJO14439.1"/>
    <property type="molecule type" value="Genomic_DNA"/>
</dbReference>
<organism evidence="2">
    <name type="scientific">Passalora fulva</name>
    <name type="common">Tomato leaf mold</name>
    <name type="synonym">Cladosporium fulvum</name>
    <dbReference type="NCBI Taxonomy" id="5499"/>
    <lineage>
        <taxon>Eukaryota</taxon>
        <taxon>Fungi</taxon>
        <taxon>Dikarya</taxon>
        <taxon>Ascomycota</taxon>
        <taxon>Pezizomycotina</taxon>
        <taxon>Dothideomycetes</taxon>
        <taxon>Dothideomycetidae</taxon>
        <taxon>Mycosphaerellales</taxon>
        <taxon>Mycosphaerellaceae</taxon>
        <taxon>Fulvia</taxon>
    </lineage>
</organism>
<gene>
    <name evidence="2" type="primary">PhiA-2</name>
    <name evidence="3" type="ORF">CLAFUR5_02466</name>
</gene>
<feature type="signal peptide" evidence="1">
    <location>
        <begin position="1"/>
        <end position="18"/>
    </location>
</feature>
<evidence type="ECO:0000313" key="3">
    <source>
        <dbReference type="EMBL" id="UJO14439.1"/>
    </source>
</evidence>
<name>A0A1P8YXM3_PASFU</name>
<keyword evidence="4" id="KW-1185">Reference proteome</keyword>
<evidence type="ECO:0000256" key="1">
    <source>
        <dbReference type="SAM" id="SignalP"/>
    </source>
</evidence>
<dbReference type="Proteomes" id="UP000756132">
    <property type="component" value="Chromosome 2"/>
</dbReference>
<evidence type="ECO:0000313" key="4">
    <source>
        <dbReference type="Proteomes" id="UP000756132"/>
    </source>
</evidence>
<dbReference type="EMBL" id="KX943085">
    <property type="protein sequence ID" value="AQA29256.1"/>
    <property type="molecule type" value="Genomic_DNA"/>
</dbReference>
<protein>
    <submittedName>
        <fullName evidence="2">Phialide A</fullName>
    </submittedName>
</protein>
<reference evidence="2" key="1">
    <citation type="submission" date="2016-10" db="EMBL/GenBank/DDBJ databases">
        <title>Novel effectors identified in the apoplast of Cladosporium fulvum-infected tomato.</title>
        <authorList>
            <person name="Mesarich C.H."/>
            <person name="de Wit P.J.G.M."/>
        </authorList>
    </citation>
    <scope>NUCLEOTIDE SEQUENCE</scope>
    <source>
        <strain evidence="2">0WU</strain>
    </source>
</reference>
<dbReference type="OrthoDB" id="3636001at2759"/>
<accession>A0A1P8YXM3</accession>
<proteinExistence type="predicted"/>
<feature type="chain" id="PRO_5040573436" evidence="1">
    <location>
        <begin position="19"/>
        <end position="218"/>
    </location>
</feature>
<dbReference type="AlphaFoldDB" id="A0A1P8YXM3"/>
<keyword evidence="1" id="KW-0732">Signal</keyword>
<reference evidence="3" key="3">
    <citation type="journal article" date="2022" name="Microb. Genom.">
        <title>A chromosome-scale genome assembly of the tomato pathogen Cladosporium fulvum reveals a compartmentalized genome architecture and the presence of a dispensable chromosome.</title>
        <authorList>
            <person name="Zaccaron A.Z."/>
            <person name="Chen L.H."/>
            <person name="Samaras A."/>
            <person name="Stergiopoulos I."/>
        </authorList>
    </citation>
    <scope>NUCLEOTIDE SEQUENCE</scope>
    <source>
        <strain evidence="3">Race5_Kim</strain>
    </source>
</reference>
<evidence type="ECO:0000313" key="2">
    <source>
        <dbReference type="EMBL" id="AQA29256.1"/>
    </source>
</evidence>
<sequence>MLSNTVLSLAALTALASAAPAAMEPVNVVYEAPSFGDAFGIGASGGAVSALHNQVSASQGRVYIGGKQDQPTNCSSAQTVHDFATFAWYSDKQLYLYTNSNPVQQVWSDAGYDGLVGYSTDKESKPPGESLAKFEIDATSRLVTFNGVGPKACPGGETADQYGIWFSDSDRPGNLDGCFAVELKAYKTPARDSCTYSHLPSCEEALEGCGSMKDPIGM</sequence>